<evidence type="ECO:0000256" key="1">
    <source>
        <dbReference type="ARBA" id="ARBA00004123"/>
    </source>
</evidence>
<dbReference type="Proteomes" id="UP000789524">
    <property type="component" value="Unassembled WGS sequence"/>
</dbReference>
<dbReference type="OrthoDB" id="207084at2759"/>
<evidence type="ECO:0000256" key="6">
    <source>
        <dbReference type="ARBA" id="ARBA00023242"/>
    </source>
</evidence>
<evidence type="ECO:0000256" key="7">
    <source>
        <dbReference type="SAM" id="Coils"/>
    </source>
</evidence>
<dbReference type="GO" id="GO:0000049">
    <property type="term" value="F:tRNA binding"/>
    <property type="evidence" value="ECO:0007669"/>
    <property type="project" value="TreeGrafter"/>
</dbReference>
<keyword evidence="11" id="KW-1185">Reference proteome</keyword>
<evidence type="ECO:0000256" key="3">
    <source>
        <dbReference type="ARBA" id="ARBA00008318"/>
    </source>
</evidence>
<feature type="coiled-coil region" evidence="7">
    <location>
        <begin position="305"/>
        <end position="332"/>
    </location>
</feature>
<dbReference type="InterPro" id="IPR008532">
    <property type="entry name" value="NFACT_RNA-bd"/>
</dbReference>
<feature type="domain" description="NFACT RNA-binding" evidence="9">
    <location>
        <begin position="501"/>
        <end position="610"/>
    </location>
</feature>
<name>A0A8J2QM65_9NEOP</name>
<keyword evidence="4" id="KW-0963">Cytoplasm</keyword>
<reference evidence="10" key="1">
    <citation type="submission" date="2021-09" db="EMBL/GenBank/DDBJ databases">
        <authorList>
            <person name="Martin H S."/>
        </authorList>
    </citation>
    <scope>NUCLEOTIDE SEQUENCE</scope>
</reference>
<comment type="similarity">
    <text evidence="3">Belongs to the NEMF family.</text>
</comment>
<dbReference type="AlphaFoldDB" id="A0A8J2QM65"/>
<feature type="compositionally biased region" description="Acidic residues" evidence="8">
    <location>
        <begin position="406"/>
        <end position="419"/>
    </location>
</feature>
<dbReference type="PANTHER" id="PTHR15239:SF6">
    <property type="entry name" value="RIBOSOME QUALITY CONTROL COMPLEX SUBUNIT NEMF"/>
    <property type="match status" value="1"/>
</dbReference>
<protein>
    <submittedName>
        <fullName evidence="10">(African queen) hypothetical protein</fullName>
    </submittedName>
</protein>
<proteinExistence type="inferred from homology"/>
<keyword evidence="6" id="KW-0539">Nucleus</keyword>
<feature type="coiled-coil region" evidence="7">
    <location>
        <begin position="449"/>
        <end position="483"/>
    </location>
</feature>
<feature type="region of interest" description="Disordered" evidence="8">
    <location>
        <begin position="403"/>
        <end position="427"/>
    </location>
</feature>
<comment type="caution">
    <text evidence="10">The sequence shown here is derived from an EMBL/GenBank/DDBJ whole genome shotgun (WGS) entry which is preliminary data.</text>
</comment>
<evidence type="ECO:0000259" key="9">
    <source>
        <dbReference type="Pfam" id="PF05670"/>
    </source>
</evidence>
<gene>
    <name evidence="10" type="ORF">DCHRY22_LOCUS6506</name>
</gene>
<dbReference type="GO" id="GO:0072344">
    <property type="term" value="P:rescue of stalled ribosome"/>
    <property type="evidence" value="ECO:0007669"/>
    <property type="project" value="TreeGrafter"/>
</dbReference>
<dbReference type="GO" id="GO:0005737">
    <property type="term" value="C:cytoplasm"/>
    <property type="evidence" value="ECO:0007669"/>
    <property type="project" value="UniProtKB-SubCell"/>
</dbReference>
<accession>A0A8J2QM65</accession>
<evidence type="ECO:0000313" key="11">
    <source>
        <dbReference type="Proteomes" id="UP000789524"/>
    </source>
</evidence>
<dbReference type="FunFam" id="2.30.310.10:FF:000001">
    <property type="entry name" value="Nuclear export mediator factor Nemf"/>
    <property type="match status" value="1"/>
</dbReference>
<dbReference type="GO" id="GO:0005634">
    <property type="term" value="C:nucleus"/>
    <property type="evidence" value="ECO:0007669"/>
    <property type="project" value="UniProtKB-SubCell"/>
</dbReference>
<evidence type="ECO:0000256" key="5">
    <source>
        <dbReference type="ARBA" id="ARBA00023054"/>
    </source>
</evidence>
<feature type="region of interest" description="Disordered" evidence="8">
    <location>
        <begin position="693"/>
        <end position="751"/>
    </location>
</feature>
<dbReference type="EMBL" id="CAKASE010000054">
    <property type="protein sequence ID" value="CAG9565717.1"/>
    <property type="molecule type" value="Genomic_DNA"/>
</dbReference>
<evidence type="ECO:0000256" key="2">
    <source>
        <dbReference type="ARBA" id="ARBA00004496"/>
    </source>
</evidence>
<sequence>MKTRFNTYDIVCMVSELQRLVGMRVNQVYDIDNKTYVIRLQRSEEKAVLLLESGNRFHTTQFEWPKNVAPSGFTMKLRKHLKNKRLEKLSQLGIDRIVELQFGSGEAAYHVILELYDRGNIVLTDYEWTILNVLRLQSKKSILLTELKTDYSAPNEDALKEILGKSKPGDNLKKILNPNLEYGASIIDHVLLQSGLSGNLKISQDPNKGFYMERDLETLANALKQAETIIENGKNQTAKGYIIQKREDRPNKDGGPDFFLTNQEFHPLLYLQNKDQVYVEYDTFDRAVDEFYSALEGQKIDLKTIQVEREAMKKLQNIRTDHEKRLSNLEKVQLEDRRAAEMIARNEPLVEQARLAIQTAIANQMSWDDIKLLVKTAQDNKDPVASAIKQLKLNTNHITLLLKDPYDDDDDDDDNDDESNGGGDKERLEPMMVDIDLSLTAFANARRYYDQKRNAAKKQQKTLESADKALKSAEKKTKQTLKEAQAISSISKARRNYWFEKFYWFISSDNYLVIAGRDQQQNELLVKRYMRSTDVYVHADVSGASSVVIKCPSGPPPPRTLSEAGQAAVAYSVAWEAKVLTRAWWVHGHQVSKSAPTGEYLSTGSFMIRGKKNYLLPEHLQFGFSFMFRLEDSSIDRHRDDRKAVQADDASDVTSVISADEQEIVVSDDDEPSDNEDKEKKLNTIAEEVTKIEIQENIEDKSKEKNKEELDNKDTDNNENELKTKDDLKNEESESDSETGVLHTHVKVCSY</sequence>
<dbReference type="Pfam" id="PF05670">
    <property type="entry name" value="NFACT-R_1"/>
    <property type="match status" value="1"/>
</dbReference>
<dbReference type="GO" id="GO:0043023">
    <property type="term" value="F:ribosomal large subunit binding"/>
    <property type="evidence" value="ECO:0007669"/>
    <property type="project" value="TreeGrafter"/>
</dbReference>
<keyword evidence="5 7" id="KW-0175">Coiled coil</keyword>
<evidence type="ECO:0000256" key="8">
    <source>
        <dbReference type="SAM" id="MobiDB-lite"/>
    </source>
</evidence>
<feature type="compositionally biased region" description="Basic and acidic residues" evidence="8">
    <location>
        <begin position="693"/>
        <end position="732"/>
    </location>
</feature>
<dbReference type="InterPro" id="IPR051608">
    <property type="entry name" value="RQC_Subunit_NEMF"/>
</dbReference>
<organism evidence="10 11">
    <name type="scientific">Danaus chrysippus</name>
    <name type="common">African queen</name>
    <dbReference type="NCBI Taxonomy" id="151541"/>
    <lineage>
        <taxon>Eukaryota</taxon>
        <taxon>Metazoa</taxon>
        <taxon>Ecdysozoa</taxon>
        <taxon>Arthropoda</taxon>
        <taxon>Hexapoda</taxon>
        <taxon>Insecta</taxon>
        <taxon>Pterygota</taxon>
        <taxon>Neoptera</taxon>
        <taxon>Endopterygota</taxon>
        <taxon>Lepidoptera</taxon>
        <taxon>Glossata</taxon>
        <taxon>Ditrysia</taxon>
        <taxon>Papilionoidea</taxon>
        <taxon>Nymphalidae</taxon>
        <taxon>Danainae</taxon>
        <taxon>Danaini</taxon>
        <taxon>Danaina</taxon>
        <taxon>Danaus</taxon>
        <taxon>Anosia</taxon>
    </lineage>
</organism>
<dbReference type="Pfam" id="PF05833">
    <property type="entry name" value="NFACT_N"/>
    <property type="match status" value="1"/>
</dbReference>
<comment type="subcellular location">
    <subcellularLocation>
        <location evidence="2">Cytoplasm</location>
    </subcellularLocation>
    <subcellularLocation>
        <location evidence="1">Nucleus</location>
    </subcellularLocation>
</comment>
<dbReference type="PANTHER" id="PTHR15239">
    <property type="entry name" value="NUCLEAR EXPORT MEDIATOR FACTOR NEMF"/>
    <property type="match status" value="1"/>
</dbReference>
<dbReference type="GO" id="GO:1990112">
    <property type="term" value="C:RQC complex"/>
    <property type="evidence" value="ECO:0007669"/>
    <property type="project" value="TreeGrafter"/>
</dbReference>
<dbReference type="Gene3D" id="2.30.310.10">
    <property type="entry name" value="ibrinogen binding protein from staphylococcus aureus domain"/>
    <property type="match status" value="1"/>
</dbReference>
<evidence type="ECO:0000256" key="4">
    <source>
        <dbReference type="ARBA" id="ARBA00022490"/>
    </source>
</evidence>
<evidence type="ECO:0000313" key="10">
    <source>
        <dbReference type="EMBL" id="CAG9565717.1"/>
    </source>
</evidence>
<dbReference type="GO" id="GO:1990116">
    <property type="term" value="P:ribosome-associated ubiquitin-dependent protein catabolic process"/>
    <property type="evidence" value="ECO:0007669"/>
    <property type="project" value="TreeGrafter"/>
</dbReference>